<keyword evidence="3" id="KW-1185">Reference proteome</keyword>
<dbReference type="HOGENOM" id="CLU_3219413_0_0_3"/>
<name>K9TNN4_9CYAN</name>
<sequence>MLIKVTKTEPNASQTGSEEIEMARGIRSSVLEQGERPIAWKHLR</sequence>
<evidence type="ECO:0000313" key="3">
    <source>
        <dbReference type="Proteomes" id="UP000010367"/>
    </source>
</evidence>
<protein>
    <submittedName>
        <fullName evidence="2">Uncharacterized protein</fullName>
    </submittedName>
</protein>
<organism evidence="2 3">
    <name type="scientific">Oscillatoria acuminata PCC 6304</name>
    <dbReference type="NCBI Taxonomy" id="56110"/>
    <lineage>
        <taxon>Bacteria</taxon>
        <taxon>Bacillati</taxon>
        <taxon>Cyanobacteriota</taxon>
        <taxon>Cyanophyceae</taxon>
        <taxon>Oscillatoriophycideae</taxon>
        <taxon>Oscillatoriales</taxon>
        <taxon>Oscillatoriaceae</taxon>
        <taxon>Oscillatoria</taxon>
    </lineage>
</organism>
<dbReference type="InParanoid" id="K9TNN4"/>
<dbReference type="KEGG" id="oac:Oscil6304_4647"/>
<evidence type="ECO:0000313" key="2">
    <source>
        <dbReference type="EMBL" id="AFY84160.1"/>
    </source>
</evidence>
<dbReference type="Proteomes" id="UP000010367">
    <property type="component" value="Chromosome"/>
</dbReference>
<dbReference type="EMBL" id="CP003607">
    <property type="protein sequence ID" value="AFY84160.1"/>
    <property type="molecule type" value="Genomic_DNA"/>
</dbReference>
<feature type="compositionally biased region" description="Polar residues" evidence="1">
    <location>
        <begin position="8"/>
        <end position="17"/>
    </location>
</feature>
<accession>K9TNN4</accession>
<evidence type="ECO:0000256" key="1">
    <source>
        <dbReference type="SAM" id="MobiDB-lite"/>
    </source>
</evidence>
<feature type="region of interest" description="Disordered" evidence="1">
    <location>
        <begin position="1"/>
        <end position="20"/>
    </location>
</feature>
<proteinExistence type="predicted"/>
<gene>
    <name evidence="2" type="ORF">Oscil6304_4647</name>
</gene>
<reference evidence="2 3" key="1">
    <citation type="submission" date="2012-06" db="EMBL/GenBank/DDBJ databases">
        <title>Finished chromosome of genome of Oscillatoria acuminata PCC 6304.</title>
        <authorList>
            <consortium name="US DOE Joint Genome Institute"/>
            <person name="Gugger M."/>
            <person name="Coursin T."/>
            <person name="Rippka R."/>
            <person name="Tandeau De Marsac N."/>
            <person name="Huntemann M."/>
            <person name="Wei C.-L."/>
            <person name="Han J."/>
            <person name="Detter J.C."/>
            <person name="Han C."/>
            <person name="Tapia R."/>
            <person name="Davenport K."/>
            <person name="Daligault H."/>
            <person name="Erkkila T."/>
            <person name="Gu W."/>
            <person name="Munk A.C.C."/>
            <person name="Teshima H."/>
            <person name="Xu Y."/>
            <person name="Chain P."/>
            <person name="Chen A."/>
            <person name="Krypides N."/>
            <person name="Mavromatis K."/>
            <person name="Markowitz V."/>
            <person name="Szeto E."/>
            <person name="Ivanova N."/>
            <person name="Mikhailova N."/>
            <person name="Ovchinnikova G."/>
            <person name="Pagani I."/>
            <person name="Pati A."/>
            <person name="Goodwin L."/>
            <person name="Peters L."/>
            <person name="Pitluck S."/>
            <person name="Woyke T."/>
            <person name="Kerfeld C."/>
        </authorList>
    </citation>
    <scope>NUCLEOTIDE SEQUENCE [LARGE SCALE GENOMIC DNA]</scope>
    <source>
        <strain evidence="2 3">PCC 6304</strain>
    </source>
</reference>
<dbReference type="AlphaFoldDB" id="K9TNN4"/>